<dbReference type="Proteomes" id="UP000276215">
    <property type="component" value="Unassembled WGS sequence"/>
</dbReference>
<dbReference type="AlphaFoldDB" id="A0A3N4JZJ4"/>
<feature type="transmembrane region" description="Helical" evidence="1">
    <location>
        <begin position="43"/>
        <end position="63"/>
    </location>
</feature>
<keyword evidence="1" id="KW-0472">Membrane</keyword>
<name>A0A3N4JZJ4_9PEZI</name>
<keyword evidence="1" id="KW-0812">Transmembrane</keyword>
<feature type="transmembrane region" description="Helical" evidence="1">
    <location>
        <begin position="12"/>
        <end position="31"/>
    </location>
</feature>
<organism evidence="2 3">
    <name type="scientific">Choiromyces venosus 120613-1</name>
    <dbReference type="NCBI Taxonomy" id="1336337"/>
    <lineage>
        <taxon>Eukaryota</taxon>
        <taxon>Fungi</taxon>
        <taxon>Dikarya</taxon>
        <taxon>Ascomycota</taxon>
        <taxon>Pezizomycotina</taxon>
        <taxon>Pezizomycetes</taxon>
        <taxon>Pezizales</taxon>
        <taxon>Tuberaceae</taxon>
        <taxon>Choiromyces</taxon>
    </lineage>
</organism>
<evidence type="ECO:0000313" key="2">
    <source>
        <dbReference type="EMBL" id="RPB02678.1"/>
    </source>
</evidence>
<evidence type="ECO:0000256" key="1">
    <source>
        <dbReference type="SAM" id="Phobius"/>
    </source>
</evidence>
<protein>
    <submittedName>
        <fullName evidence="2">Uncharacterized protein</fullName>
    </submittedName>
</protein>
<keyword evidence="3" id="KW-1185">Reference proteome</keyword>
<dbReference type="EMBL" id="ML120367">
    <property type="protein sequence ID" value="RPB02678.1"/>
    <property type="molecule type" value="Genomic_DNA"/>
</dbReference>
<accession>A0A3N4JZJ4</accession>
<gene>
    <name evidence="2" type="ORF">L873DRAFT_427446</name>
</gene>
<evidence type="ECO:0000313" key="3">
    <source>
        <dbReference type="Proteomes" id="UP000276215"/>
    </source>
</evidence>
<reference evidence="2 3" key="1">
    <citation type="journal article" date="2018" name="Nat. Ecol. Evol.">
        <title>Pezizomycetes genomes reveal the molecular basis of ectomycorrhizal truffle lifestyle.</title>
        <authorList>
            <person name="Murat C."/>
            <person name="Payen T."/>
            <person name="Noel B."/>
            <person name="Kuo A."/>
            <person name="Morin E."/>
            <person name="Chen J."/>
            <person name="Kohler A."/>
            <person name="Krizsan K."/>
            <person name="Balestrini R."/>
            <person name="Da Silva C."/>
            <person name="Montanini B."/>
            <person name="Hainaut M."/>
            <person name="Levati E."/>
            <person name="Barry K.W."/>
            <person name="Belfiori B."/>
            <person name="Cichocki N."/>
            <person name="Clum A."/>
            <person name="Dockter R.B."/>
            <person name="Fauchery L."/>
            <person name="Guy J."/>
            <person name="Iotti M."/>
            <person name="Le Tacon F."/>
            <person name="Lindquist E.A."/>
            <person name="Lipzen A."/>
            <person name="Malagnac F."/>
            <person name="Mello A."/>
            <person name="Molinier V."/>
            <person name="Miyauchi S."/>
            <person name="Poulain J."/>
            <person name="Riccioni C."/>
            <person name="Rubini A."/>
            <person name="Sitrit Y."/>
            <person name="Splivallo R."/>
            <person name="Traeger S."/>
            <person name="Wang M."/>
            <person name="Zifcakova L."/>
            <person name="Wipf D."/>
            <person name="Zambonelli A."/>
            <person name="Paolocci F."/>
            <person name="Nowrousian M."/>
            <person name="Ottonello S."/>
            <person name="Baldrian P."/>
            <person name="Spatafora J.W."/>
            <person name="Henrissat B."/>
            <person name="Nagy L.G."/>
            <person name="Aury J.M."/>
            <person name="Wincker P."/>
            <person name="Grigoriev I.V."/>
            <person name="Bonfante P."/>
            <person name="Martin F.M."/>
        </authorList>
    </citation>
    <scope>NUCLEOTIDE SEQUENCE [LARGE SCALE GENOMIC DNA]</scope>
    <source>
        <strain evidence="2 3">120613-1</strain>
    </source>
</reference>
<keyword evidence="1" id="KW-1133">Transmembrane helix</keyword>
<proteinExistence type="predicted"/>
<sequence length="86" mass="10000">MCTIIFKKKIKIMVTFSIIIIIIIIPNLRIYLPYGEDSGKPEIGIYFHLHHPSSLYCMLLLSSKYKLTPSKKRKSTFVTIWYGSAF</sequence>